<organism evidence="2">
    <name type="scientific">metagenome</name>
    <dbReference type="NCBI Taxonomy" id="256318"/>
    <lineage>
        <taxon>unclassified sequences</taxon>
        <taxon>metagenomes</taxon>
    </lineage>
</organism>
<dbReference type="EMBL" id="UIDG01000423">
    <property type="protein sequence ID" value="SUS07658.1"/>
    <property type="molecule type" value="Genomic_DNA"/>
</dbReference>
<evidence type="ECO:0000259" key="1">
    <source>
        <dbReference type="Pfam" id="PF21839"/>
    </source>
</evidence>
<proteinExistence type="predicted"/>
<evidence type="ECO:0000313" key="2">
    <source>
        <dbReference type="EMBL" id="SUS07658.1"/>
    </source>
</evidence>
<protein>
    <recommendedName>
        <fullName evidence="1">DUF6898 domain-containing protein</fullName>
    </recommendedName>
</protein>
<gene>
    <name evidence="2" type="ORF">DF3PB_480018</name>
</gene>
<accession>A0A380THL1</accession>
<dbReference type="AlphaFoldDB" id="A0A380THL1"/>
<dbReference type="InterPro" id="IPR054193">
    <property type="entry name" value="DUF6898"/>
</dbReference>
<sequence>MALGDALFELRRIGPSVRVAAIDPRTNTEVVVVGAAAAGDAALMRLALRKLNTVLAGRGGG</sequence>
<reference evidence="2" key="1">
    <citation type="submission" date="2018-07" db="EMBL/GenBank/DDBJ databases">
        <authorList>
            <person name="Quirk P.G."/>
            <person name="Krulwich T.A."/>
        </authorList>
    </citation>
    <scope>NUCLEOTIDE SEQUENCE</scope>
</reference>
<name>A0A380THL1_9ZZZZ</name>
<dbReference type="Pfam" id="PF21839">
    <property type="entry name" value="DUF6898"/>
    <property type="match status" value="1"/>
</dbReference>
<feature type="domain" description="DUF6898" evidence="1">
    <location>
        <begin position="4"/>
        <end position="56"/>
    </location>
</feature>